<name>A0A1M6CN33_9FLAO</name>
<proteinExistence type="predicted"/>
<dbReference type="AlphaFoldDB" id="A0A1M6CN33"/>
<evidence type="ECO:0000313" key="1">
    <source>
        <dbReference type="EMBL" id="SHI62333.1"/>
    </source>
</evidence>
<accession>A0A1M6CN33</accession>
<gene>
    <name evidence="1" type="ORF">SAMN04487908_10426</name>
</gene>
<keyword evidence="2" id="KW-1185">Reference proteome</keyword>
<sequence length="56" mass="6701">MLKTLFSRSEGNSYEPLKIGDKPFTFRIVFISAYYIKSLYYNCPIFFLKVFFLTNK</sequence>
<protein>
    <submittedName>
        <fullName evidence="1">Uncharacterized protein</fullName>
    </submittedName>
</protein>
<dbReference type="EMBL" id="FQYV01000004">
    <property type="protein sequence ID" value="SHI62333.1"/>
    <property type="molecule type" value="Genomic_DNA"/>
</dbReference>
<reference evidence="2" key="1">
    <citation type="submission" date="2016-11" db="EMBL/GenBank/DDBJ databases">
        <authorList>
            <person name="Varghese N."/>
            <person name="Submissions S."/>
        </authorList>
    </citation>
    <scope>NUCLEOTIDE SEQUENCE [LARGE SCALE GENOMIC DNA]</scope>
    <source>
        <strain evidence="2">DSM 26349</strain>
    </source>
</reference>
<evidence type="ECO:0000313" key="2">
    <source>
        <dbReference type="Proteomes" id="UP000184172"/>
    </source>
</evidence>
<dbReference type="Proteomes" id="UP000184172">
    <property type="component" value="Unassembled WGS sequence"/>
</dbReference>
<organism evidence="1 2">
    <name type="scientific">Aequorivita viscosa</name>
    <dbReference type="NCBI Taxonomy" id="797419"/>
    <lineage>
        <taxon>Bacteria</taxon>
        <taxon>Pseudomonadati</taxon>
        <taxon>Bacteroidota</taxon>
        <taxon>Flavobacteriia</taxon>
        <taxon>Flavobacteriales</taxon>
        <taxon>Flavobacteriaceae</taxon>
        <taxon>Aequorivita</taxon>
    </lineage>
</organism>